<evidence type="ECO:0000313" key="2">
    <source>
        <dbReference type="Proteomes" id="UP000612808"/>
    </source>
</evidence>
<proteinExistence type="predicted"/>
<keyword evidence="2" id="KW-1185">Reference proteome</keyword>
<dbReference type="RefSeq" id="WP_203662662.1">
    <property type="nucleotide sequence ID" value="NZ_BAAAZM010000012.1"/>
</dbReference>
<dbReference type="SUPFAM" id="SSF140453">
    <property type="entry name" value="EsxAB dimer-like"/>
    <property type="match status" value="1"/>
</dbReference>
<dbReference type="EMBL" id="BOMB01000033">
    <property type="protein sequence ID" value="GID14743.1"/>
    <property type="molecule type" value="Genomic_DNA"/>
</dbReference>
<dbReference type="Proteomes" id="UP000612808">
    <property type="component" value="Unassembled WGS sequence"/>
</dbReference>
<name>A0A8J3JF15_9ACTN</name>
<dbReference type="Gene3D" id="1.10.287.1060">
    <property type="entry name" value="ESAT-6-like"/>
    <property type="match status" value="1"/>
</dbReference>
<sequence length="96" mass="10056">MNDPDLLYVVGGDLTLAAAALSTMHGQIVAIDDEIRKIRALERDSAAGTDFTTAVTQWNSAAGELEALYQQFSGTTTAGDDRYTAADGAARAAVPH</sequence>
<reference evidence="1" key="1">
    <citation type="submission" date="2021-01" db="EMBL/GenBank/DDBJ databases">
        <title>Whole genome shotgun sequence of Actinocatenispora rupis NBRC 107355.</title>
        <authorList>
            <person name="Komaki H."/>
            <person name="Tamura T."/>
        </authorList>
    </citation>
    <scope>NUCLEOTIDE SEQUENCE</scope>
    <source>
        <strain evidence="1">NBRC 107355</strain>
    </source>
</reference>
<dbReference type="AlphaFoldDB" id="A0A8J3JF15"/>
<evidence type="ECO:0000313" key="1">
    <source>
        <dbReference type="EMBL" id="GID14743.1"/>
    </source>
</evidence>
<protein>
    <submittedName>
        <fullName evidence="1">Uncharacterized protein</fullName>
    </submittedName>
</protein>
<comment type="caution">
    <text evidence="1">The sequence shown here is derived from an EMBL/GenBank/DDBJ whole genome shotgun (WGS) entry which is preliminary data.</text>
</comment>
<gene>
    <name evidence="1" type="ORF">Aru02nite_56320</name>
</gene>
<accession>A0A8J3JF15</accession>
<dbReference type="InterPro" id="IPR036689">
    <property type="entry name" value="ESAT-6-like_sf"/>
</dbReference>
<organism evidence="1 2">
    <name type="scientific">Actinocatenispora rupis</name>
    <dbReference type="NCBI Taxonomy" id="519421"/>
    <lineage>
        <taxon>Bacteria</taxon>
        <taxon>Bacillati</taxon>
        <taxon>Actinomycetota</taxon>
        <taxon>Actinomycetes</taxon>
        <taxon>Micromonosporales</taxon>
        <taxon>Micromonosporaceae</taxon>
        <taxon>Actinocatenispora</taxon>
    </lineage>
</organism>